<dbReference type="Pfam" id="PF00069">
    <property type="entry name" value="Pkinase"/>
    <property type="match status" value="1"/>
</dbReference>
<keyword evidence="1" id="KW-0547">Nucleotide-binding</keyword>
<dbReference type="EMBL" id="JAVHNS010000004">
    <property type="protein sequence ID" value="KAK6358644.1"/>
    <property type="molecule type" value="Genomic_DNA"/>
</dbReference>
<evidence type="ECO:0000256" key="2">
    <source>
        <dbReference type="SAM" id="MobiDB-lite"/>
    </source>
</evidence>
<organism evidence="4 5">
    <name type="scientific">Orbilia blumenaviensis</name>
    <dbReference type="NCBI Taxonomy" id="1796055"/>
    <lineage>
        <taxon>Eukaryota</taxon>
        <taxon>Fungi</taxon>
        <taxon>Dikarya</taxon>
        <taxon>Ascomycota</taxon>
        <taxon>Pezizomycotina</taxon>
        <taxon>Orbiliomycetes</taxon>
        <taxon>Orbiliales</taxon>
        <taxon>Orbiliaceae</taxon>
        <taxon>Orbilia</taxon>
    </lineage>
</organism>
<gene>
    <name evidence="4" type="ORF">TWF730_007967</name>
</gene>
<evidence type="ECO:0000256" key="1">
    <source>
        <dbReference type="PROSITE-ProRule" id="PRU10141"/>
    </source>
</evidence>
<feature type="region of interest" description="Disordered" evidence="2">
    <location>
        <begin position="956"/>
        <end position="992"/>
    </location>
</feature>
<dbReference type="SUPFAM" id="SSF56112">
    <property type="entry name" value="Protein kinase-like (PK-like)"/>
    <property type="match status" value="1"/>
</dbReference>
<dbReference type="InterPro" id="IPR011009">
    <property type="entry name" value="Kinase-like_dom_sf"/>
</dbReference>
<dbReference type="PANTHER" id="PTHR44329">
    <property type="entry name" value="SERINE/THREONINE-PROTEIN KINASE TNNI3K-RELATED"/>
    <property type="match status" value="1"/>
</dbReference>
<protein>
    <recommendedName>
        <fullName evidence="3">Protein kinase domain-containing protein</fullName>
    </recommendedName>
</protein>
<dbReference type="GO" id="GO:0005524">
    <property type="term" value="F:ATP binding"/>
    <property type="evidence" value="ECO:0007669"/>
    <property type="project" value="UniProtKB-UniRule"/>
</dbReference>
<dbReference type="PROSITE" id="PS50011">
    <property type="entry name" value="PROTEIN_KINASE_DOM"/>
    <property type="match status" value="1"/>
</dbReference>
<feature type="compositionally biased region" description="Basic and acidic residues" evidence="2">
    <location>
        <begin position="956"/>
        <end position="966"/>
    </location>
</feature>
<dbReference type="CDD" id="cd00180">
    <property type="entry name" value="PKc"/>
    <property type="match status" value="1"/>
</dbReference>
<reference evidence="4 5" key="1">
    <citation type="submission" date="2019-10" db="EMBL/GenBank/DDBJ databases">
        <authorList>
            <person name="Palmer J.M."/>
        </authorList>
    </citation>
    <scope>NUCLEOTIDE SEQUENCE [LARGE SCALE GENOMIC DNA]</scope>
    <source>
        <strain evidence="4 5">TWF730</strain>
    </source>
</reference>
<dbReference type="InterPro" id="IPR051681">
    <property type="entry name" value="Ser/Thr_Kinases-Pseudokinases"/>
</dbReference>
<evidence type="ECO:0000313" key="4">
    <source>
        <dbReference type="EMBL" id="KAK6358644.1"/>
    </source>
</evidence>
<keyword evidence="1" id="KW-0067">ATP-binding</keyword>
<feature type="region of interest" description="Disordered" evidence="2">
    <location>
        <begin position="88"/>
        <end position="114"/>
    </location>
</feature>
<feature type="binding site" evidence="1">
    <location>
        <position position="208"/>
    </location>
    <ligand>
        <name>ATP</name>
        <dbReference type="ChEBI" id="CHEBI:30616"/>
    </ligand>
</feature>
<dbReference type="SMART" id="SM00220">
    <property type="entry name" value="S_TKc"/>
    <property type="match status" value="1"/>
</dbReference>
<dbReference type="GO" id="GO:0004674">
    <property type="term" value="F:protein serine/threonine kinase activity"/>
    <property type="evidence" value="ECO:0007669"/>
    <property type="project" value="TreeGrafter"/>
</dbReference>
<dbReference type="InterPro" id="IPR011990">
    <property type="entry name" value="TPR-like_helical_dom_sf"/>
</dbReference>
<keyword evidence="5" id="KW-1185">Reference proteome</keyword>
<dbReference type="InterPro" id="IPR000719">
    <property type="entry name" value="Prot_kinase_dom"/>
</dbReference>
<dbReference type="Gene3D" id="1.25.40.10">
    <property type="entry name" value="Tetratricopeptide repeat domain"/>
    <property type="match status" value="1"/>
</dbReference>
<proteinExistence type="predicted"/>
<evidence type="ECO:0000313" key="5">
    <source>
        <dbReference type="Proteomes" id="UP001373714"/>
    </source>
</evidence>
<name>A0AAV9V9X4_9PEZI</name>
<feature type="region of interest" description="Disordered" evidence="2">
    <location>
        <begin position="16"/>
        <end position="69"/>
    </location>
</feature>
<comment type="caution">
    <text evidence="4">The sequence shown here is derived from an EMBL/GenBank/DDBJ whole genome shotgun (WGS) entry which is preliminary data.</text>
</comment>
<accession>A0AAV9V9X4</accession>
<sequence>MFLYTPDRIFLRTEYKYNSEEPLRSPSRLSDSGSELVDGASDLNISRTGSAPDSAHKTHQQFESAANKDPWAPKCSTFKAELTEFYQRPSKEKGKQKAGGSPELSHGPFETGFNGFEDIEHSQSEYIDGLTSYYNGGVFTCSASVSTSPKSELYDLIDFLAIAQHRRIDIIPFRWDKESDIGMGGTARISQSVTAETSLGHKLCLAFKRFQREGSRYEADRNKIFQALISEVYILGHPVVQQHPNINSLKGIAWDNVYDEVWPVLVFKKTEYGDLKHFMTTDEGKALDFSTKARLCYEIGNAVNLMHTCYAIHGDLKPNNILIFKNNDDEFSAKVTDFGYSTIFAQEQTDVRITLPQSWPWTAPEIEENPTVTFEQAKAADLFSYGLLCYWLLFYDELRDKASSEPDYDPRLKELQLIDKLKKNENLCKLVEDDLIEFLPTIRKSHIPRELFELEFLFVSCFSRDSCQRRMEINTLPSVFNFTGKTLPLIEEYGKFALLRSEAKFSLVAMVLQFRFCPTETKKAIFHCIETRTKSLDKKIREQAAYELALCYQQGFGVLRDQEKCNIWLDKADQPPEALEFLIDMLESDPGTFYSFNNTKITFIDSKHLTKDPGTSGMQPGGYYEHELFSAATSAWIHKELEIEVQEIRVLRHPDPSSEAAKMELEEHVNSLKVALGCQDDSPTGVSTMTIPLKPEFHSSMSRFKRLPLLSGLQATSPDDNFELRKYNVVKKAAVLGPDHQLVIQDMKGLFLHCLERKHYGNAEFFALFTVYMERGVYGMENPVTLNTIEKLYGVYIELKQWNTAETLLVQIVNARIKVLGIKHKDTIRTFRYMEDLIDGYINTNQRERAIKVLEKLVDMKQQAYGVEDLKTLSTTEYLAVEYIIDGSVERLELAEGLLFRLIQGTTKVFGKSSIAVTDSQQILAGVNVLLMEKVPDGRNRNPTIRQLQMIVDRAMAKEDQSHKPSADPGDNSEIGDHRDSSDPRWGSEGSSRSKYLVTPMRELVWERLNATMVMTPFDESIKAHERKVDEAEDLSALRITAITSLSILHVARCLFTEQVDDADIALSWRQLELSMMPEDTPERRLLLHKIASCYGLRYSLTKSPTDLDKLISITEEAISAATGEDEISEWLSGLADALRERHKISGNIDDLTAAVVWYEQATAIAPSEAQINSGEVAAAKASRGLLTYQTATLYEELFESSGYKDIDALNSAISAYEISKQTDCGEYLDYRKRRMQDADIQIQLGSTIAKLYRHRYDLLGNIEDIDNAIRIVNESAWIAREREPELTPEYRIYSNQPYLLLIGDLAEYHLWRYKDSESLRDLETATEYIERAAKSVFLDSAARPWIDSIQSEIRIANYRVSRGKPGWKVVHSNL</sequence>
<dbReference type="InterPro" id="IPR017441">
    <property type="entry name" value="Protein_kinase_ATP_BS"/>
</dbReference>
<feature type="domain" description="Protein kinase" evidence="3">
    <location>
        <begin position="175"/>
        <end position="604"/>
    </location>
</feature>
<dbReference type="PROSITE" id="PS00107">
    <property type="entry name" value="PROTEIN_KINASE_ATP"/>
    <property type="match status" value="1"/>
</dbReference>
<dbReference type="Proteomes" id="UP001373714">
    <property type="component" value="Unassembled WGS sequence"/>
</dbReference>
<evidence type="ECO:0000259" key="3">
    <source>
        <dbReference type="PROSITE" id="PS50011"/>
    </source>
</evidence>
<dbReference type="Gene3D" id="1.10.510.10">
    <property type="entry name" value="Transferase(Phosphotransferase) domain 1"/>
    <property type="match status" value="1"/>
</dbReference>